<keyword evidence="6" id="KW-1185">Reference proteome</keyword>
<dbReference type="AlphaFoldDB" id="A0A1H3JSS0"/>
<feature type="domain" description="Bacterial sugar transferase" evidence="4">
    <location>
        <begin position="39"/>
        <end position="217"/>
    </location>
</feature>
<organism evidence="5 6">
    <name type="scientific">Lachnobacterium bovis DSM 14045</name>
    <dbReference type="NCBI Taxonomy" id="1122142"/>
    <lineage>
        <taxon>Bacteria</taxon>
        <taxon>Bacillati</taxon>
        <taxon>Bacillota</taxon>
        <taxon>Clostridia</taxon>
        <taxon>Lachnospirales</taxon>
        <taxon>Lachnospiraceae</taxon>
        <taxon>Lachnobacterium</taxon>
    </lineage>
</organism>
<evidence type="ECO:0000256" key="2">
    <source>
        <dbReference type="SAM" id="MobiDB-lite"/>
    </source>
</evidence>
<keyword evidence="3" id="KW-0472">Membrane</keyword>
<dbReference type="EMBL" id="FNPG01000017">
    <property type="protein sequence ID" value="SDY42408.1"/>
    <property type="molecule type" value="Genomic_DNA"/>
</dbReference>
<evidence type="ECO:0000256" key="1">
    <source>
        <dbReference type="ARBA" id="ARBA00006464"/>
    </source>
</evidence>
<keyword evidence="3" id="KW-1133">Transmembrane helix</keyword>
<evidence type="ECO:0000259" key="4">
    <source>
        <dbReference type="Pfam" id="PF02397"/>
    </source>
</evidence>
<dbReference type="Pfam" id="PF02397">
    <property type="entry name" value="Bac_transf"/>
    <property type="match status" value="1"/>
</dbReference>
<protein>
    <submittedName>
        <fullName evidence="5">O-antigen biosynthesis protein WbqP</fullName>
    </submittedName>
</protein>
<evidence type="ECO:0000313" key="6">
    <source>
        <dbReference type="Proteomes" id="UP000183918"/>
    </source>
</evidence>
<gene>
    <name evidence="5" type="ORF">SAMN02910414_01540</name>
</gene>
<feature type="transmembrane region" description="Helical" evidence="3">
    <location>
        <begin position="41"/>
        <end position="62"/>
    </location>
</feature>
<feature type="compositionally biased region" description="Polar residues" evidence="2">
    <location>
        <begin position="244"/>
        <end position="254"/>
    </location>
</feature>
<name>A0A1H3JSS0_9FIRM</name>
<reference evidence="5 6" key="1">
    <citation type="submission" date="2016-10" db="EMBL/GenBank/DDBJ databases">
        <authorList>
            <person name="de Groot N.N."/>
        </authorList>
    </citation>
    <scope>NUCLEOTIDE SEQUENCE [LARGE SCALE GENOMIC DNA]</scope>
    <source>
        <strain evidence="5 6">DSM 14045</strain>
    </source>
</reference>
<dbReference type="GO" id="GO:0016780">
    <property type="term" value="F:phosphotransferase activity, for other substituted phosphate groups"/>
    <property type="evidence" value="ECO:0007669"/>
    <property type="project" value="TreeGrafter"/>
</dbReference>
<proteinExistence type="inferred from homology"/>
<feature type="region of interest" description="Disordered" evidence="2">
    <location>
        <begin position="240"/>
        <end position="260"/>
    </location>
</feature>
<dbReference type="STRING" id="1122142.SAMN02910414_01540"/>
<evidence type="ECO:0000256" key="3">
    <source>
        <dbReference type="SAM" id="Phobius"/>
    </source>
</evidence>
<keyword evidence="3" id="KW-0812">Transmembrane</keyword>
<dbReference type="PANTHER" id="PTHR30576">
    <property type="entry name" value="COLANIC BIOSYNTHESIS UDP-GLUCOSE LIPID CARRIER TRANSFERASE"/>
    <property type="match status" value="1"/>
</dbReference>
<sequence length="260" mass="30043">MVKQVITRSSVSPRIDENVEEHLENHLDKHIKTTYLIMKRILDIIFSLLALVLLCPIFLIIICCIKIDSKGPAFFKQKRIGKNKKEFYILKFRTMRIETPQYIPTDKLNTSNNYITRVGHFLRGSSLDELPQFVNILKGDMTLIGPRPALYNQYDLINERDKYHVNEIKPGLTGWAQVNGRDRLSTKEKAKLDGEYYLKYGVIIDLKCFFKTFYTVIMRDGYVEGAESVKVEPSKNNVKRRSINETSTNGVNSSIDDRAV</sequence>
<evidence type="ECO:0000313" key="5">
    <source>
        <dbReference type="EMBL" id="SDY42408.1"/>
    </source>
</evidence>
<accession>A0A1H3JSS0</accession>
<dbReference type="PANTHER" id="PTHR30576:SF10">
    <property type="entry name" value="SLL5057 PROTEIN"/>
    <property type="match status" value="1"/>
</dbReference>
<comment type="similarity">
    <text evidence="1">Belongs to the bacterial sugar transferase family.</text>
</comment>
<dbReference type="InterPro" id="IPR003362">
    <property type="entry name" value="Bact_transf"/>
</dbReference>
<dbReference type="Proteomes" id="UP000183918">
    <property type="component" value="Unassembled WGS sequence"/>
</dbReference>